<dbReference type="SUPFAM" id="SSF47762">
    <property type="entry name" value="PAH2 domain"/>
    <property type="match status" value="2"/>
</dbReference>
<accession>A0A9Q0GQ02</accession>
<dbReference type="PANTHER" id="PTHR12346:SF0">
    <property type="entry name" value="SIN3A, ISOFORM G"/>
    <property type="match status" value="1"/>
</dbReference>
<protein>
    <recommendedName>
        <fullName evidence="5">Histone deacetylase interacting domain-containing protein</fullName>
    </recommendedName>
</protein>
<reference evidence="6" key="1">
    <citation type="journal article" date="2023" name="Plant J.">
        <title>The genome of the king protea, Protea cynaroides.</title>
        <authorList>
            <person name="Chang J."/>
            <person name="Duong T.A."/>
            <person name="Schoeman C."/>
            <person name="Ma X."/>
            <person name="Roodt D."/>
            <person name="Barker N."/>
            <person name="Li Z."/>
            <person name="Van de Peer Y."/>
            <person name="Mizrachi E."/>
        </authorList>
    </citation>
    <scope>NUCLEOTIDE SEQUENCE</scope>
    <source>
        <tissue evidence="6">Young leaves</tissue>
    </source>
</reference>
<dbReference type="GO" id="GO:0000122">
    <property type="term" value="P:negative regulation of transcription by RNA polymerase II"/>
    <property type="evidence" value="ECO:0007669"/>
    <property type="project" value="TreeGrafter"/>
</dbReference>
<keyword evidence="7" id="KW-1185">Reference proteome</keyword>
<evidence type="ECO:0000256" key="3">
    <source>
        <dbReference type="ARBA" id="ARBA00023242"/>
    </source>
</evidence>
<dbReference type="Gene3D" id="1.20.1160.11">
    <property type="entry name" value="Paired amphipathic helix"/>
    <property type="match status" value="2"/>
</dbReference>
<dbReference type="GO" id="GO:0000785">
    <property type="term" value="C:chromatin"/>
    <property type="evidence" value="ECO:0007669"/>
    <property type="project" value="TreeGrafter"/>
</dbReference>
<dbReference type="InterPro" id="IPR036600">
    <property type="entry name" value="PAH_sf"/>
</dbReference>
<dbReference type="PROSITE" id="PS51477">
    <property type="entry name" value="PAH"/>
    <property type="match status" value="1"/>
</dbReference>
<dbReference type="OrthoDB" id="10265969at2759"/>
<keyword evidence="3 4" id="KW-0539">Nucleus</keyword>
<dbReference type="InterPro" id="IPR003822">
    <property type="entry name" value="PAH"/>
</dbReference>
<gene>
    <name evidence="6" type="ORF">NE237_028490</name>
</gene>
<evidence type="ECO:0000256" key="1">
    <source>
        <dbReference type="ARBA" id="ARBA00004123"/>
    </source>
</evidence>
<evidence type="ECO:0000259" key="5">
    <source>
        <dbReference type="Pfam" id="PF08295"/>
    </source>
</evidence>
<dbReference type="Pfam" id="PF08295">
    <property type="entry name" value="Sin3_corepress"/>
    <property type="match status" value="1"/>
</dbReference>
<dbReference type="InterPro" id="IPR039774">
    <property type="entry name" value="Sin3-like"/>
</dbReference>
<keyword evidence="2" id="KW-0678">Repressor</keyword>
<evidence type="ECO:0000313" key="7">
    <source>
        <dbReference type="Proteomes" id="UP001141806"/>
    </source>
</evidence>
<dbReference type="InterPro" id="IPR013194">
    <property type="entry name" value="HDAC_interact_dom"/>
</dbReference>
<dbReference type="Pfam" id="PF02671">
    <property type="entry name" value="PAH"/>
    <property type="match status" value="2"/>
</dbReference>
<organism evidence="6 7">
    <name type="scientific">Protea cynaroides</name>
    <dbReference type="NCBI Taxonomy" id="273540"/>
    <lineage>
        <taxon>Eukaryota</taxon>
        <taxon>Viridiplantae</taxon>
        <taxon>Streptophyta</taxon>
        <taxon>Embryophyta</taxon>
        <taxon>Tracheophyta</taxon>
        <taxon>Spermatophyta</taxon>
        <taxon>Magnoliopsida</taxon>
        <taxon>Proteales</taxon>
        <taxon>Proteaceae</taxon>
        <taxon>Protea</taxon>
    </lineage>
</organism>
<dbReference type="GO" id="GO:0000118">
    <property type="term" value="C:histone deacetylase complex"/>
    <property type="evidence" value="ECO:0007669"/>
    <property type="project" value="TreeGrafter"/>
</dbReference>
<name>A0A9Q0GQ02_9MAGN</name>
<sequence length="302" mass="35830">MEWTREDELQLVQQVIADERDVLLGRYRRVKNANDIEAYVKSLRLKLGDSRYVVFLEAMNDFRIRRFNRAGIISRMRQVLKEHPDLMDGFMELLPDEYGPTTNFLSNSKELLVRTEDDSVYRTFLTILNNYCLESKSKSEVYRELASMSFFRDHPDMLAELKVFFKVDLLKKERKKYRKILFSCEDDMFELDMLLESFKQTVNCVEELLEKFNDGTIDPHDPIRLEDHFSSRNLSCVRYIYGKSGLEVIGLMQTNAIQALPVILMRLKQKQEEATRFRAECNKVWAESFAKYHRKTLGYFQD</sequence>
<evidence type="ECO:0000256" key="4">
    <source>
        <dbReference type="PROSITE-ProRule" id="PRU00810"/>
    </source>
</evidence>
<feature type="domain" description="Histone deacetylase interacting" evidence="5">
    <location>
        <begin position="173"/>
        <end position="214"/>
    </location>
</feature>
<dbReference type="PANTHER" id="PTHR12346">
    <property type="entry name" value="SIN3B-RELATED"/>
    <property type="match status" value="1"/>
</dbReference>
<dbReference type="AlphaFoldDB" id="A0A9Q0GQ02"/>
<evidence type="ECO:0000313" key="6">
    <source>
        <dbReference type="EMBL" id="KAJ4951658.1"/>
    </source>
</evidence>
<dbReference type="EMBL" id="JAMYWD010000012">
    <property type="protein sequence ID" value="KAJ4951658.1"/>
    <property type="molecule type" value="Genomic_DNA"/>
</dbReference>
<proteinExistence type="predicted"/>
<dbReference type="Proteomes" id="UP001141806">
    <property type="component" value="Unassembled WGS sequence"/>
</dbReference>
<dbReference type="GO" id="GO:0003714">
    <property type="term" value="F:transcription corepressor activity"/>
    <property type="evidence" value="ECO:0007669"/>
    <property type="project" value="InterPro"/>
</dbReference>
<comment type="subcellular location">
    <subcellularLocation>
        <location evidence="1 4">Nucleus</location>
    </subcellularLocation>
</comment>
<comment type="caution">
    <text evidence="6">The sequence shown here is derived from an EMBL/GenBank/DDBJ whole genome shotgun (WGS) entry which is preliminary data.</text>
</comment>
<evidence type="ECO:0000256" key="2">
    <source>
        <dbReference type="ARBA" id="ARBA00022491"/>
    </source>
</evidence>